<evidence type="ECO:0000256" key="7">
    <source>
        <dbReference type="SAM" id="Phobius"/>
    </source>
</evidence>
<keyword evidence="9" id="KW-1185">Reference proteome</keyword>
<comment type="subcellular location">
    <subcellularLocation>
        <location evidence="1">Cell inner membrane</location>
        <topology evidence="1">Multi-pass membrane protein</topology>
    </subcellularLocation>
</comment>
<dbReference type="Proteomes" id="UP001259982">
    <property type="component" value="Unassembled WGS sequence"/>
</dbReference>
<evidence type="ECO:0000256" key="4">
    <source>
        <dbReference type="ARBA" id="ARBA00022692"/>
    </source>
</evidence>
<evidence type="ECO:0000313" key="8">
    <source>
        <dbReference type="EMBL" id="MDT0618821.1"/>
    </source>
</evidence>
<keyword evidence="4 7" id="KW-0812">Transmembrane</keyword>
<feature type="transmembrane region" description="Helical" evidence="7">
    <location>
        <begin position="142"/>
        <end position="163"/>
    </location>
</feature>
<feature type="transmembrane region" description="Helical" evidence="7">
    <location>
        <begin position="420"/>
        <end position="442"/>
    </location>
</feature>
<evidence type="ECO:0000256" key="6">
    <source>
        <dbReference type="ARBA" id="ARBA00023136"/>
    </source>
</evidence>
<keyword evidence="6 7" id="KW-0472">Membrane</keyword>
<feature type="transmembrane region" description="Helical" evidence="7">
    <location>
        <begin position="104"/>
        <end position="122"/>
    </location>
</feature>
<dbReference type="InterPro" id="IPR048279">
    <property type="entry name" value="MdtK-like"/>
</dbReference>
<feature type="transmembrane region" description="Helical" evidence="7">
    <location>
        <begin position="293"/>
        <end position="310"/>
    </location>
</feature>
<accession>A0ABU3B8M3</accession>
<feature type="transmembrane region" description="Helical" evidence="7">
    <location>
        <begin position="206"/>
        <end position="226"/>
    </location>
</feature>
<sequence length="469" mass="49144">MSQPSANRHNHARLTEGSVSGHLAAMSIPMIWGILAVISINVTDTFFVGQLGTEPLAALAFTFPVVMTVMSLALGLGIGVGSVLARQMATASDARLRRLTTDSLVLALLIVIGFVVVGLLTIDPLFAALGAGPDMRERIADYMVIWYLGMPFLVVPMVGNNVIRACGDARLPSMLMVWAAIANIGLDPILIFGLGPVPAMGLEGAALASALARASSLLLTLAVLHYRMHLIEWAWPQWAHLKASARAVLHVALPAAATNMVNPISIAVVTALVAPFGAPAVAGFGVATRIESLAMIPILALTAGIAPVVGQNWGADRTERVARVLAVAAGFCVVWGLAMAALLALFGAQLASVFDSQPETVEAAALYLWIVPISFAGYGLLICVNAMLNAAGRPLSATTLSLTRAFGLYVPLAWIGSLVFGLWAVFAAASVSSVLAAVFAWWRGRRLVRIAAPRGDRDGDELVESVGPH</sequence>
<organism evidence="8 9">
    <name type="scientific">Spectribacter acetivorans</name>
    <dbReference type="NCBI Taxonomy" id="3075603"/>
    <lineage>
        <taxon>Bacteria</taxon>
        <taxon>Pseudomonadati</taxon>
        <taxon>Pseudomonadota</taxon>
        <taxon>Gammaproteobacteria</taxon>
        <taxon>Salinisphaerales</taxon>
        <taxon>Salinisphaeraceae</taxon>
        <taxon>Spectribacter</taxon>
    </lineage>
</organism>
<proteinExistence type="predicted"/>
<evidence type="ECO:0000256" key="3">
    <source>
        <dbReference type="ARBA" id="ARBA00022475"/>
    </source>
</evidence>
<name>A0ABU3B8M3_9GAMM</name>
<dbReference type="InterPro" id="IPR002528">
    <property type="entry name" value="MATE_fam"/>
</dbReference>
<reference evidence="8 9" key="1">
    <citation type="submission" date="2023-09" db="EMBL/GenBank/DDBJ databases">
        <authorList>
            <person name="Rey-Velasco X."/>
        </authorList>
    </citation>
    <scope>NUCLEOTIDE SEQUENCE [LARGE SCALE GENOMIC DNA]</scope>
    <source>
        <strain evidence="8 9">P385</strain>
    </source>
</reference>
<dbReference type="PIRSF" id="PIRSF006603">
    <property type="entry name" value="DinF"/>
    <property type="match status" value="1"/>
</dbReference>
<feature type="transmembrane region" description="Helical" evidence="7">
    <location>
        <begin position="366"/>
        <end position="388"/>
    </location>
</feature>
<keyword evidence="5 7" id="KW-1133">Transmembrane helix</keyword>
<dbReference type="InterPro" id="IPR052031">
    <property type="entry name" value="Membrane_Transporter-Flippase"/>
</dbReference>
<feature type="transmembrane region" description="Helical" evidence="7">
    <location>
        <begin position="395"/>
        <end position="414"/>
    </location>
</feature>
<dbReference type="Pfam" id="PF01554">
    <property type="entry name" value="MatE"/>
    <property type="match status" value="2"/>
</dbReference>
<dbReference type="PANTHER" id="PTHR43549:SF3">
    <property type="entry name" value="MULTIDRUG RESISTANCE PROTEIN YPNP-RELATED"/>
    <property type="match status" value="1"/>
</dbReference>
<keyword evidence="2" id="KW-0813">Transport</keyword>
<dbReference type="NCBIfam" id="TIGR00797">
    <property type="entry name" value="matE"/>
    <property type="match status" value="1"/>
</dbReference>
<evidence type="ECO:0000256" key="2">
    <source>
        <dbReference type="ARBA" id="ARBA00022448"/>
    </source>
</evidence>
<feature type="transmembrane region" description="Helical" evidence="7">
    <location>
        <begin position="60"/>
        <end position="84"/>
    </location>
</feature>
<keyword evidence="3" id="KW-1003">Cell membrane</keyword>
<evidence type="ECO:0000256" key="1">
    <source>
        <dbReference type="ARBA" id="ARBA00004429"/>
    </source>
</evidence>
<dbReference type="PANTHER" id="PTHR43549">
    <property type="entry name" value="MULTIDRUG RESISTANCE PROTEIN YPNP-RELATED"/>
    <property type="match status" value="1"/>
</dbReference>
<evidence type="ECO:0000256" key="5">
    <source>
        <dbReference type="ARBA" id="ARBA00022989"/>
    </source>
</evidence>
<protein>
    <submittedName>
        <fullName evidence="8">MATE family efflux transporter</fullName>
    </submittedName>
</protein>
<feature type="transmembrane region" description="Helical" evidence="7">
    <location>
        <begin position="21"/>
        <end position="40"/>
    </location>
</feature>
<feature type="transmembrane region" description="Helical" evidence="7">
    <location>
        <begin position="322"/>
        <end position="346"/>
    </location>
</feature>
<gene>
    <name evidence="8" type="ORF">RM531_10080</name>
</gene>
<comment type="caution">
    <text evidence="8">The sequence shown here is derived from an EMBL/GenBank/DDBJ whole genome shotgun (WGS) entry which is preliminary data.</text>
</comment>
<dbReference type="RefSeq" id="WP_311659032.1">
    <property type="nucleotide sequence ID" value="NZ_JAVRHY010000008.1"/>
</dbReference>
<feature type="transmembrane region" description="Helical" evidence="7">
    <location>
        <begin position="175"/>
        <end position="194"/>
    </location>
</feature>
<evidence type="ECO:0000313" key="9">
    <source>
        <dbReference type="Proteomes" id="UP001259982"/>
    </source>
</evidence>
<dbReference type="EMBL" id="JAVRHY010000008">
    <property type="protein sequence ID" value="MDT0618821.1"/>
    <property type="molecule type" value="Genomic_DNA"/>
</dbReference>